<accession>A0A061IJ64</accession>
<feature type="coiled-coil region" evidence="1">
    <location>
        <begin position="62"/>
        <end position="97"/>
    </location>
</feature>
<feature type="region of interest" description="Disordered" evidence="2">
    <location>
        <begin position="1"/>
        <end position="42"/>
    </location>
</feature>
<proteinExistence type="predicted"/>
<feature type="region of interest" description="Disordered" evidence="2">
    <location>
        <begin position="122"/>
        <end position="155"/>
    </location>
</feature>
<gene>
    <name evidence="3" type="ORF">H671_2g5915</name>
</gene>
<evidence type="ECO:0000256" key="2">
    <source>
        <dbReference type="SAM" id="MobiDB-lite"/>
    </source>
</evidence>
<evidence type="ECO:0000256" key="1">
    <source>
        <dbReference type="SAM" id="Coils"/>
    </source>
</evidence>
<evidence type="ECO:0000313" key="4">
    <source>
        <dbReference type="Proteomes" id="UP000030759"/>
    </source>
</evidence>
<dbReference type="AlphaFoldDB" id="A0A061IJ64"/>
<organism evidence="3 4">
    <name type="scientific">Cricetulus griseus</name>
    <name type="common">Chinese hamster</name>
    <name type="synonym">Cricetulus barabensis griseus</name>
    <dbReference type="NCBI Taxonomy" id="10029"/>
    <lineage>
        <taxon>Eukaryota</taxon>
        <taxon>Metazoa</taxon>
        <taxon>Chordata</taxon>
        <taxon>Craniata</taxon>
        <taxon>Vertebrata</taxon>
        <taxon>Euteleostomi</taxon>
        <taxon>Mammalia</taxon>
        <taxon>Eutheria</taxon>
        <taxon>Euarchontoglires</taxon>
        <taxon>Glires</taxon>
        <taxon>Rodentia</taxon>
        <taxon>Myomorpha</taxon>
        <taxon>Muroidea</taxon>
        <taxon>Cricetidae</taxon>
        <taxon>Cricetinae</taxon>
        <taxon>Cricetulus</taxon>
    </lineage>
</organism>
<dbReference type="Proteomes" id="UP000030759">
    <property type="component" value="Unassembled WGS sequence"/>
</dbReference>
<feature type="compositionally biased region" description="Basic and acidic residues" evidence="2">
    <location>
        <begin position="132"/>
        <end position="143"/>
    </location>
</feature>
<name>A0A061IJ64_CRIGR</name>
<sequence length="210" mass="24001">MRRGQCKSIFNNRKPNMTPPEARKHTPATPEHHNADEAEENDLKNIFMKMIEDLKEGMGKSLKEMEEKSNQKIQDINKSLKETVQDLKTEVETIKKAQSDRMLEIEYLVKKEADIGQINDIGHAEQSQAGEPSKDTGKKKAETEGPQQTPEKQDMSFKRTNLLIVDLSVCATGVMFRKLSPVPIPSRVLPTSSFKRSSFKMDFHMLEHLY</sequence>
<dbReference type="EMBL" id="KE667918">
    <property type="protein sequence ID" value="ERE84502.1"/>
    <property type="molecule type" value="Genomic_DNA"/>
</dbReference>
<evidence type="ECO:0000313" key="3">
    <source>
        <dbReference type="EMBL" id="ERE84502.1"/>
    </source>
</evidence>
<reference evidence="4" key="1">
    <citation type="journal article" date="2013" name="Nat. Biotechnol.">
        <title>Chinese hamster genome sequenced from sorted chromosomes.</title>
        <authorList>
            <person name="Brinkrolf K."/>
            <person name="Rupp O."/>
            <person name="Laux H."/>
            <person name="Kollin F."/>
            <person name="Ernst W."/>
            <person name="Linke B."/>
            <person name="Kofler R."/>
            <person name="Romand S."/>
            <person name="Hesse F."/>
            <person name="Budach W.E."/>
            <person name="Galosy S."/>
            <person name="Muller D."/>
            <person name="Noll T."/>
            <person name="Wienberg J."/>
            <person name="Jostock T."/>
            <person name="Leonard M."/>
            <person name="Grillari J."/>
            <person name="Tauch A."/>
            <person name="Goesmann A."/>
            <person name="Helk B."/>
            <person name="Mott J.E."/>
            <person name="Puhler A."/>
            <person name="Borth N."/>
        </authorList>
    </citation>
    <scope>NUCLEOTIDE SEQUENCE [LARGE SCALE GENOMIC DNA]</scope>
    <source>
        <strain evidence="4">17A/GY</strain>
    </source>
</reference>
<keyword evidence="1" id="KW-0175">Coiled coil</keyword>
<protein>
    <submittedName>
        <fullName evidence="3">Putative transposase</fullName>
    </submittedName>
</protein>